<dbReference type="OrthoDB" id="9176779at2"/>
<dbReference type="SMART" id="SM00267">
    <property type="entry name" value="GGDEF"/>
    <property type="match status" value="1"/>
</dbReference>
<dbReference type="PANTHER" id="PTHR44757">
    <property type="entry name" value="DIGUANYLATE CYCLASE DGCP"/>
    <property type="match status" value="1"/>
</dbReference>
<reference evidence="4 5" key="1">
    <citation type="submission" date="2016-11" db="EMBL/GenBank/DDBJ databases">
        <title>Mixed transmission modes and dynamic genome evolution in an obligate animal-bacterial symbiosis.</title>
        <authorList>
            <person name="Russell S.L."/>
            <person name="Corbett-Detig R.B."/>
            <person name="Cavanaugh C.M."/>
        </authorList>
    </citation>
    <scope>NUCLEOTIDE SEQUENCE [LARGE SCALE GENOMIC DNA]</scope>
    <source>
        <strain evidence="4">Sveles-Q1</strain>
    </source>
</reference>
<comment type="caution">
    <text evidence="4">The sequence shown here is derived from an EMBL/GenBank/DDBJ whole genome shotgun (WGS) entry which is preliminary data.</text>
</comment>
<dbReference type="EMBL" id="MPRL01000061">
    <property type="protein sequence ID" value="OOZ39084.1"/>
    <property type="molecule type" value="Genomic_DNA"/>
</dbReference>
<evidence type="ECO:0008006" key="6">
    <source>
        <dbReference type="Google" id="ProtNLM"/>
    </source>
</evidence>
<dbReference type="SUPFAM" id="SSF55781">
    <property type="entry name" value="GAF domain-like"/>
    <property type="match status" value="1"/>
</dbReference>
<keyword evidence="5" id="KW-1185">Reference proteome</keyword>
<protein>
    <recommendedName>
        <fullName evidence="6">Bifunctional diguanylate cyclase/phosphodiesterase</fullName>
    </recommendedName>
</protein>
<dbReference type="InterPro" id="IPR029016">
    <property type="entry name" value="GAF-like_dom_sf"/>
</dbReference>
<evidence type="ECO:0000313" key="5">
    <source>
        <dbReference type="Proteomes" id="UP000191110"/>
    </source>
</evidence>
<evidence type="ECO:0000259" key="3">
    <source>
        <dbReference type="PROSITE" id="PS50887"/>
    </source>
</evidence>
<feature type="coiled-coil region" evidence="1">
    <location>
        <begin position="194"/>
        <end position="228"/>
    </location>
</feature>
<evidence type="ECO:0000259" key="2">
    <source>
        <dbReference type="PROSITE" id="PS50883"/>
    </source>
</evidence>
<keyword evidence="1" id="KW-0175">Coiled coil</keyword>
<dbReference type="Gene3D" id="3.20.20.450">
    <property type="entry name" value="EAL domain"/>
    <property type="match status" value="1"/>
</dbReference>
<organism evidence="4 5">
    <name type="scientific">Solemya pervernicosa gill symbiont</name>
    <dbReference type="NCBI Taxonomy" id="642797"/>
    <lineage>
        <taxon>Bacteria</taxon>
        <taxon>Pseudomonadati</taxon>
        <taxon>Pseudomonadota</taxon>
        <taxon>Gammaproteobacteria</taxon>
        <taxon>sulfur-oxidizing symbionts</taxon>
    </lineage>
</organism>
<dbReference type="NCBIfam" id="TIGR00254">
    <property type="entry name" value="GGDEF"/>
    <property type="match status" value="1"/>
</dbReference>
<dbReference type="InterPro" id="IPR029787">
    <property type="entry name" value="Nucleotide_cyclase"/>
</dbReference>
<feature type="domain" description="EAL" evidence="2">
    <location>
        <begin position="397"/>
        <end position="649"/>
    </location>
</feature>
<dbReference type="SUPFAM" id="SSF55073">
    <property type="entry name" value="Nucleotide cyclase"/>
    <property type="match status" value="1"/>
</dbReference>
<dbReference type="PANTHER" id="PTHR44757:SF2">
    <property type="entry name" value="BIOFILM ARCHITECTURE MAINTENANCE PROTEIN MBAA"/>
    <property type="match status" value="1"/>
</dbReference>
<dbReference type="Gene3D" id="3.30.70.270">
    <property type="match status" value="1"/>
</dbReference>
<dbReference type="SMART" id="SM00065">
    <property type="entry name" value="GAF"/>
    <property type="match status" value="1"/>
</dbReference>
<sequence>MGCNREDMTEKSENSDQKTLQAVREELAQREYEISLLRETTQAIGSELDFDTVLQIIADRARELIRSETLLIPILDEACGLYTYQAGSGRDIDEIVGESLPIEFGVCGWVWRHKRAWWRGMLSELSEEERNRWEKEAGTLIMVPLIGRKHFLGGLAGIDKQGGGDFSERDLKLLELFAGHVAIAIENAMAVKEVESARRATEDYQHALQNLNRRLSMANQELENLSLYDQLTKLPNRSLFLDRVRQHLDAVNDKGGLPFAVLIVDINRFQDINDVLGQDGGDELLKIVSKRYLNALTSKHTLSRMSGDEFAVLLCDIDERRAVEMAERVLDSIKDPVRVMQQEVVVTATVGIAIYPQHGGTVSELIKHGDAAMNTAKREQHAIHLFDEDRDSIDSGRLGMVRDLKNALDGEEFELHYQPKVALFSGNIVGVEALARWHHKQRGWVPPDMFITALEQTGLIAPFSYWVIETALKQRQQWLKKGHEVKIAINIPITLILAPGFITELNAIVDRYPTANGIVIEITENIFMSDYQRLNTVLRQLQEIGFNFSIDDFGTGHSSLSRLRQLPVTELKVDRSFVMDMLKSKDDEIIVKSTIELAHNLGLMVVAEGVENEDIMRQLYRMRCDIAQGYHISKALPPAEIEHFFTTSKWPLSPSIEEKSGSQQNEQ</sequence>
<dbReference type="Pfam" id="PF00563">
    <property type="entry name" value="EAL"/>
    <property type="match status" value="1"/>
</dbReference>
<dbReference type="InterPro" id="IPR052155">
    <property type="entry name" value="Biofilm_reg_signaling"/>
</dbReference>
<dbReference type="InterPro" id="IPR003018">
    <property type="entry name" value="GAF"/>
</dbReference>
<dbReference type="PROSITE" id="PS50883">
    <property type="entry name" value="EAL"/>
    <property type="match status" value="1"/>
</dbReference>
<dbReference type="InterPro" id="IPR043128">
    <property type="entry name" value="Rev_trsase/Diguanyl_cyclase"/>
</dbReference>
<dbReference type="InterPro" id="IPR001633">
    <property type="entry name" value="EAL_dom"/>
</dbReference>
<dbReference type="CDD" id="cd01949">
    <property type="entry name" value="GGDEF"/>
    <property type="match status" value="1"/>
</dbReference>
<dbReference type="Pfam" id="PF13185">
    <property type="entry name" value="GAF_2"/>
    <property type="match status" value="1"/>
</dbReference>
<dbReference type="PROSITE" id="PS50887">
    <property type="entry name" value="GGDEF"/>
    <property type="match status" value="1"/>
</dbReference>
<accession>A0A1T2L1Z8</accession>
<gene>
    <name evidence="4" type="ORF">BOW53_12970</name>
</gene>
<dbReference type="SUPFAM" id="SSF141868">
    <property type="entry name" value="EAL domain-like"/>
    <property type="match status" value="1"/>
</dbReference>
<feature type="domain" description="GGDEF" evidence="3">
    <location>
        <begin position="257"/>
        <end position="388"/>
    </location>
</feature>
<dbReference type="CDD" id="cd01948">
    <property type="entry name" value="EAL"/>
    <property type="match status" value="1"/>
</dbReference>
<dbReference type="Gene3D" id="3.30.450.40">
    <property type="match status" value="1"/>
</dbReference>
<dbReference type="Proteomes" id="UP000191110">
    <property type="component" value="Unassembled WGS sequence"/>
</dbReference>
<name>A0A1T2L1Z8_9GAMM</name>
<dbReference type="AlphaFoldDB" id="A0A1T2L1Z8"/>
<dbReference type="SMART" id="SM00052">
    <property type="entry name" value="EAL"/>
    <property type="match status" value="1"/>
</dbReference>
<proteinExistence type="predicted"/>
<dbReference type="Pfam" id="PF00990">
    <property type="entry name" value="GGDEF"/>
    <property type="match status" value="1"/>
</dbReference>
<dbReference type="InterPro" id="IPR000160">
    <property type="entry name" value="GGDEF_dom"/>
</dbReference>
<evidence type="ECO:0000256" key="1">
    <source>
        <dbReference type="SAM" id="Coils"/>
    </source>
</evidence>
<evidence type="ECO:0000313" key="4">
    <source>
        <dbReference type="EMBL" id="OOZ39084.1"/>
    </source>
</evidence>
<dbReference type="InterPro" id="IPR035919">
    <property type="entry name" value="EAL_sf"/>
</dbReference>